<accession>A0A194AJD9</accession>
<evidence type="ECO:0000313" key="1">
    <source>
        <dbReference type="EMBL" id="GAU09355.1"/>
    </source>
</evidence>
<reference evidence="2" key="1">
    <citation type="submission" date="2016-06" db="EMBL/GenBank/DDBJ databases">
        <title>Draft genome sequence of Desulfoplanes formicivorans strain Pf12B.</title>
        <authorList>
            <person name="Watanabe M."/>
            <person name="Kojima H."/>
            <person name="Fukui M."/>
        </authorList>
    </citation>
    <scope>NUCLEOTIDE SEQUENCE [LARGE SCALE GENOMIC DNA]</scope>
    <source>
        <strain evidence="2">Pf12B</strain>
    </source>
</reference>
<dbReference type="EMBL" id="BDFE01000017">
    <property type="protein sequence ID" value="GAU09355.1"/>
    <property type="molecule type" value="Genomic_DNA"/>
</dbReference>
<proteinExistence type="predicted"/>
<sequence length="59" mass="7084">MKMPVQRYRMSDLHAIDRKLRELKIHFEKVVTETGGIRFVQGERTVALWHRDDQALTIY</sequence>
<keyword evidence="2" id="KW-1185">Reference proteome</keyword>
<dbReference type="Proteomes" id="UP000095200">
    <property type="component" value="Unassembled WGS sequence"/>
</dbReference>
<organism evidence="1 2">
    <name type="scientific">Desulfoplanes formicivorans</name>
    <dbReference type="NCBI Taxonomy" id="1592317"/>
    <lineage>
        <taxon>Bacteria</taxon>
        <taxon>Pseudomonadati</taxon>
        <taxon>Thermodesulfobacteriota</taxon>
        <taxon>Desulfovibrionia</taxon>
        <taxon>Desulfovibrionales</taxon>
        <taxon>Desulfoplanaceae</taxon>
        <taxon>Desulfoplanes</taxon>
    </lineage>
</organism>
<comment type="caution">
    <text evidence="1">The sequence shown here is derived from an EMBL/GenBank/DDBJ whole genome shotgun (WGS) entry which is preliminary data.</text>
</comment>
<dbReference type="STRING" id="1592317.DPF_2078"/>
<dbReference type="AlphaFoldDB" id="A0A194AJD9"/>
<protein>
    <submittedName>
        <fullName evidence="1">Uncharacterized protein</fullName>
    </submittedName>
</protein>
<evidence type="ECO:0000313" key="2">
    <source>
        <dbReference type="Proteomes" id="UP000095200"/>
    </source>
</evidence>
<gene>
    <name evidence="1" type="ORF">DPF_2078</name>
</gene>
<dbReference type="RefSeq" id="WP_069859595.1">
    <property type="nucleotide sequence ID" value="NZ_BDFE01000017.1"/>
</dbReference>
<name>A0A194AJD9_9BACT</name>